<keyword evidence="4 7" id="KW-0378">Hydrolase</keyword>
<sequence>MYKMCWSKILNIVIYLCSILVPIEAFATVSFGQTRIIGGHRCDKSNTKFMIALTGYTGNHICGGSLLNSYWVLSAAHCEGDHIQFYAIDAHTRDDWVKAGGLLKYFAPVSKVIQIICHSNYNRNSVYNDIALMKLNKPLYESNYIQFVKLPSVEHPGDVPEFCPRAVIMGWGTTNRNSFKIPMWLQCAKVSTITFAECKRVIPITENAMCTSVNDKQDTCNGDSGGPLMCGNIQYGITSWGVECATIYPAVYTRVDKYLDFIRYSMKNTQTNKSNSKFFIILSLFVCKQFDYNNTI</sequence>
<keyword evidence="11" id="KW-1185">Reference proteome</keyword>
<dbReference type="OrthoDB" id="6755574at2759"/>
<keyword evidence="6" id="KW-1015">Disulfide bond</keyword>
<feature type="domain" description="Peptidase S1" evidence="9">
    <location>
        <begin position="36"/>
        <end position="267"/>
    </location>
</feature>
<dbReference type="FunFam" id="2.40.10.10:FF:000036">
    <property type="entry name" value="Trypsin beta"/>
    <property type="match status" value="1"/>
</dbReference>
<keyword evidence="8" id="KW-0472">Membrane</keyword>
<evidence type="ECO:0000256" key="5">
    <source>
        <dbReference type="ARBA" id="ARBA00022825"/>
    </source>
</evidence>
<dbReference type="InterPro" id="IPR033116">
    <property type="entry name" value="TRYPSIN_SER"/>
</dbReference>
<dbReference type="InterPro" id="IPR050127">
    <property type="entry name" value="Serine_Proteases_S1"/>
</dbReference>
<dbReference type="GO" id="GO:0005615">
    <property type="term" value="C:extracellular space"/>
    <property type="evidence" value="ECO:0007669"/>
    <property type="project" value="TreeGrafter"/>
</dbReference>
<dbReference type="Proteomes" id="UP001153636">
    <property type="component" value="Chromosome 2"/>
</dbReference>
<accession>A0A9P0GF65</accession>
<protein>
    <recommendedName>
        <fullName evidence="9">Peptidase S1 domain-containing protein</fullName>
    </recommendedName>
</protein>
<dbReference type="PANTHER" id="PTHR24264">
    <property type="entry name" value="TRYPSIN-RELATED"/>
    <property type="match status" value="1"/>
</dbReference>
<dbReference type="EMBL" id="OV651814">
    <property type="protein sequence ID" value="CAH1107137.1"/>
    <property type="molecule type" value="Genomic_DNA"/>
</dbReference>
<gene>
    <name evidence="10" type="ORF">PSYICH_LOCUS7158</name>
</gene>
<dbReference type="InterPro" id="IPR043504">
    <property type="entry name" value="Peptidase_S1_PA_chymotrypsin"/>
</dbReference>
<dbReference type="GO" id="GO:0006508">
    <property type="term" value="P:proteolysis"/>
    <property type="evidence" value="ECO:0007669"/>
    <property type="project" value="UniProtKB-KW"/>
</dbReference>
<keyword evidence="2" id="KW-0964">Secreted</keyword>
<dbReference type="PROSITE" id="PS00134">
    <property type="entry name" value="TRYPSIN_HIS"/>
    <property type="match status" value="1"/>
</dbReference>
<dbReference type="Gene3D" id="2.40.10.10">
    <property type="entry name" value="Trypsin-like serine proteases"/>
    <property type="match status" value="2"/>
</dbReference>
<dbReference type="CDD" id="cd00190">
    <property type="entry name" value="Tryp_SPc"/>
    <property type="match status" value="1"/>
</dbReference>
<dbReference type="PROSITE" id="PS50240">
    <property type="entry name" value="TRYPSIN_DOM"/>
    <property type="match status" value="1"/>
</dbReference>
<feature type="transmembrane region" description="Helical" evidence="8">
    <location>
        <begin position="12"/>
        <end position="32"/>
    </location>
</feature>
<dbReference type="InterPro" id="IPR001254">
    <property type="entry name" value="Trypsin_dom"/>
</dbReference>
<dbReference type="SMART" id="SM00020">
    <property type="entry name" value="Tryp_SPc"/>
    <property type="match status" value="1"/>
</dbReference>
<reference evidence="10" key="1">
    <citation type="submission" date="2022-01" db="EMBL/GenBank/DDBJ databases">
        <authorList>
            <person name="King R."/>
        </authorList>
    </citation>
    <scope>NUCLEOTIDE SEQUENCE</scope>
</reference>
<dbReference type="InterPro" id="IPR018114">
    <property type="entry name" value="TRYPSIN_HIS"/>
</dbReference>
<name>A0A9P0GF65_9CUCU</name>
<dbReference type="InterPro" id="IPR009003">
    <property type="entry name" value="Peptidase_S1_PA"/>
</dbReference>
<organism evidence="10 11">
    <name type="scientific">Psylliodes chrysocephalus</name>
    <dbReference type="NCBI Taxonomy" id="3402493"/>
    <lineage>
        <taxon>Eukaryota</taxon>
        <taxon>Metazoa</taxon>
        <taxon>Ecdysozoa</taxon>
        <taxon>Arthropoda</taxon>
        <taxon>Hexapoda</taxon>
        <taxon>Insecta</taxon>
        <taxon>Pterygota</taxon>
        <taxon>Neoptera</taxon>
        <taxon>Endopterygota</taxon>
        <taxon>Coleoptera</taxon>
        <taxon>Polyphaga</taxon>
        <taxon>Cucujiformia</taxon>
        <taxon>Chrysomeloidea</taxon>
        <taxon>Chrysomelidae</taxon>
        <taxon>Galerucinae</taxon>
        <taxon>Alticini</taxon>
        <taxon>Psylliodes</taxon>
    </lineage>
</organism>
<dbReference type="AlphaFoldDB" id="A0A9P0GF65"/>
<evidence type="ECO:0000256" key="6">
    <source>
        <dbReference type="ARBA" id="ARBA00023157"/>
    </source>
</evidence>
<dbReference type="PROSITE" id="PS00135">
    <property type="entry name" value="TRYPSIN_SER"/>
    <property type="match status" value="1"/>
</dbReference>
<evidence type="ECO:0000256" key="7">
    <source>
        <dbReference type="RuleBase" id="RU363034"/>
    </source>
</evidence>
<evidence type="ECO:0000313" key="11">
    <source>
        <dbReference type="Proteomes" id="UP001153636"/>
    </source>
</evidence>
<evidence type="ECO:0000259" key="9">
    <source>
        <dbReference type="PROSITE" id="PS50240"/>
    </source>
</evidence>
<evidence type="ECO:0000256" key="4">
    <source>
        <dbReference type="ARBA" id="ARBA00022801"/>
    </source>
</evidence>
<dbReference type="Pfam" id="PF00089">
    <property type="entry name" value="Trypsin"/>
    <property type="match status" value="1"/>
</dbReference>
<evidence type="ECO:0000313" key="10">
    <source>
        <dbReference type="EMBL" id="CAH1107137.1"/>
    </source>
</evidence>
<evidence type="ECO:0000256" key="3">
    <source>
        <dbReference type="ARBA" id="ARBA00022670"/>
    </source>
</evidence>
<keyword evidence="8" id="KW-0812">Transmembrane</keyword>
<keyword evidence="5 7" id="KW-0720">Serine protease</keyword>
<dbReference type="SUPFAM" id="SSF50494">
    <property type="entry name" value="Trypsin-like serine proteases"/>
    <property type="match status" value="1"/>
</dbReference>
<keyword evidence="3 7" id="KW-0645">Protease</keyword>
<keyword evidence="8" id="KW-1133">Transmembrane helix</keyword>
<dbReference type="InterPro" id="IPR001314">
    <property type="entry name" value="Peptidase_S1A"/>
</dbReference>
<dbReference type="PANTHER" id="PTHR24264:SF65">
    <property type="entry name" value="SRCR DOMAIN-CONTAINING PROTEIN"/>
    <property type="match status" value="1"/>
</dbReference>
<evidence type="ECO:0000256" key="1">
    <source>
        <dbReference type="ARBA" id="ARBA00004239"/>
    </source>
</evidence>
<proteinExistence type="predicted"/>
<evidence type="ECO:0000256" key="2">
    <source>
        <dbReference type="ARBA" id="ARBA00022525"/>
    </source>
</evidence>
<dbReference type="GO" id="GO:0004252">
    <property type="term" value="F:serine-type endopeptidase activity"/>
    <property type="evidence" value="ECO:0007669"/>
    <property type="project" value="InterPro"/>
</dbReference>
<evidence type="ECO:0000256" key="8">
    <source>
        <dbReference type="SAM" id="Phobius"/>
    </source>
</evidence>
<comment type="subcellular location">
    <subcellularLocation>
        <location evidence="1">Secreted</location>
        <location evidence="1">Extracellular space</location>
    </subcellularLocation>
</comment>
<dbReference type="PRINTS" id="PR00722">
    <property type="entry name" value="CHYMOTRYPSIN"/>
</dbReference>